<name>A0A9Q3PFV5_9BASI</name>
<dbReference type="EMBL" id="AVOT02069591">
    <property type="protein sequence ID" value="MBW0560448.1"/>
    <property type="molecule type" value="Genomic_DNA"/>
</dbReference>
<protein>
    <submittedName>
        <fullName evidence="2">Uncharacterized protein</fullName>
    </submittedName>
</protein>
<dbReference type="Proteomes" id="UP000765509">
    <property type="component" value="Unassembled WGS sequence"/>
</dbReference>
<feature type="region of interest" description="Disordered" evidence="1">
    <location>
        <begin position="34"/>
        <end position="87"/>
    </location>
</feature>
<keyword evidence="3" id="KW-1185">Reference proteome</keyword>
<accession>A0A9Q3PFV5</accession>
<organism evidence="2 3">
    <name type="scientific">Austropuccinia psidii MF-1</name>
    <dbReference type="NCBI Taxonomy" id="1389203"/>
    <lineage>
        <taxon>Eukaryota</taxon>
        <taxon>Fungi</taxon>
        <taxon>Dikarya</taxon>
        <taxon>Basidiomycota</taxon>
        <taxon>Pucciniomycotina</taxon>
        <taxon>Pucciniomycetes</taxon>
        <taxon>Pucciniales</taxon>
        <taxon>Sphaerophragmiaceae</taxon>
        <taxon>Austropuccinia</taxon>
    </lineage>
</organism>
<dbReference type="AlphaFoldDB" id="A0A9Q3PFV5"/>
<proteinExistence type="predicted"/>
<reference evidence="2" key="1">
    <citation type="submission" date="2021-03" db="EMBL/GenBank/DDBJ databases">
        <title>Draft genome sequence of rust myrtle Austropuccinia psidii MF-1, a brazilian biotype.</title>
        <authorList>
            <person name="Quecine M.C."/>
            <person name="Pachon D.M.R."/>
            <person name="Bonatelli M.L."/>
            <person name="Correr F.H."/>
            <person name="Franceschini L.M."/>
            <person name="Leite T.F."/>
            <person name="Margarido G.R.A."/>
            <person name="Almeida C.A."/>
            <person name="Ferrarezi J.A."/>
            <person name="Labate C.A."/>
        </authorList>
    </citation>
    <scope>NUCLEOTIDE SEQUENCE</scope>
    <source>
        <strain evidence="2">MF-1</strain>
    </source>
</reference>
<evidence type="ECO:0000256" key="1">
    <source>
        <dbReference type="SAM" id="MobiDB-lite"/>
    </source>
</evidence>
<evidence type="ECO:0000313" key="2">
    <source>
        <dbReference type="EMBL" id="MBW0560448.1"/>
    </source>
</evidence>
<sequence>MDQCRRATPTGGRPIYSSSEVLISRINNQGAVKRIRGISDSPPNPDAEGRWESDGEEVEVINTLDGHSSGTSPTQPPSKKFHNQVIPSTASNFQPLLSSFAS</sequence>
<evidence type="ECO:0000313" key="3">
    <source>
        <dbReference type="Proteomes" id="UP000765509"/>
    </source>
</evidence>
<comment type="caution">
    <text evidence="2">The sequence shown here is derived from an EMBL/GenBank/DDBJ whole genome shotgun (WGS) entry which is preliminary data.</text>
</comment>
<gene>
    <name evidence="2" type="ORF">O181_100163</name>
</gene>